<accession>A0A2P2JKL8</accession>
<proteinExistence type="predicted"/>
<reference evidence="1" key="1">
    <citation type="submission" date="2018-02" db="EMBL/GenBank/DDBJ databases">
        <title>Rhizophora mucronata_Transcriptome.</title>
        <authorList>
            <person name="Meera S.P."/>
            <person name="Sreeshan A."/>
            <person name="Augustine A."/>
        </authorList>
    </citation>
    <scope>NUCLEOTIDE SEQUENCE</scope>
    <source>
        <tissue evidence="1">Leaf</tissue>
    </source>
</reference>
<organism evidence="1">
    <name type="scientific">Rhizophora mucronata</name>
    <name type="common">Asiatic mangrove</name>
    <dbReference type="NCBI Taxonomy" id="61149"/>
    <lineage>
        <taxon>Eukaryota</taxon>
        <taxon>Viridiplantae</taxon>
        <taxon>Streptophyta</taxon>
        <taxon>Embryophyta</taxon>
        <taxon>Tracheophyta</taxon>
        <taxon>Spermatophyta</taxon>
        <taxon>Magnoliopsida</taxon>
        <taxon>eudicotyledons</taxon>
        <taxon>Gunneridae</taxon>
        <taxon>Pentapetalae</taxon>
        <taxon>rosids</taxon>
        <taxon>fabids</taxon>
        <taxon>Malpighiales</taxon>
        <taxon>Rhizophoraceae</taxon>
        <taxon>Rhizophora</taxon>
    </lineage>
</organism>
<dbReference type="AlphaFoldDB" id="A0A2P2JKL8"/>
<protein>
    <submittedName>
        <fullName evidence="1">Telomere repeat-binding protein 5</fullName>
    </submittedName>
</protein>
<sequence length="27" mass="3053">MVSLSSVVQTQDCWICDGRELLQKPLC</sequence>
<dbReference type="EMBL" id="GGEC01013522">
    <property type="protein sequence ID" value="MBW94005.1"/>
    <property type="molecule type" value="Transcribed_RNA"/>
</dbReference>
<evidence type="ECO:0000313" key="1">
    <source>
        <dbReference type="EMBL" id="MBW94005.1"/>
    </source>
</evidence>
<name>A0A2P2JKL8_RHIMU</name>